<dbReference type="PROSITE" id="PS00211">
    <property type="entry name" value="ABC_TRANSPORTER_1"/>
    <property type="match status" value="1"/>
</dbReference>
<sequence>MNDTILSVKNLSYGYASERDNSYALRDVNFSVKRGEFFVILGPSGCGKSTLLRLIAGLMPIQDGSIIFDPPTMAERRSMVFQSFAIFPWLTVKDNILFGLNMHGMNQDEQDKVADFYVKELGLDGFGEHYPADLSGGMRQRVGLARALAIDPEVLLMDEPFSQLDSFTAARLRKDVLDIWAREHMTVIMVTHLIEEAIELADRILVMTARPGTVESIVENTVSRPRNDRMPEFWKIEDLLTEMVKF</sequence>
<reference evidence="5 6" key="1">
    <citation type="journal article" date="2016" name="Nat. Commun.">
        <title>Thousands of microbial genomes shed light on interconnected biogeochemical processes in an aquifer system.</title>
        <authorList>
            <person name="Anantharaman K."/>
            <person name="Brown C.T."/>
            <person name="Hug L.A."/>
            <person name="Sharon I."/>
            <person name="Castelle C.J."/>
            <person name="Probst A.J."/>
            <person name="Thomas B.C."/>
            <person name="Singh A."/>
            <person name="Wilkins M.J."/>
            <person name="Karaoz U."/>
            <person name="Brodie E.L."/>
            <person name="Williams K.H."/>
            <person name="Hubbard S.S."/>
            <person name="Banfield J.F."/>
        </authorList>
    </citation>
    <scope>NUCLEOTIDE SEQUENCE [LARGE SCALE GENOMIC DNA]</scope>
</reference>
<evidence type="ECO:0000259" key="4">
    <source>
        <dbReference type="PROSITE" id="PS50893"/>
    </source>
</evidence>
<proteinExistence type="predicted"/>
<dbReference type="InterPro" id="IPR003593">
    <property type="entry name" value="AAA+_ATPase"/>
</dbReference>
<evidence type="ECO:0000313" key="5">
    <source>
        <dbReference type="EMBL" id="OHA46756.1"/>
    </source>
</evidence>
<dbReference type="InterPro" id="IPR017871">
    <property type="entry name" value="ABC_transporter-like_CS"/>
</dbReference>
<comment type="caution">
    <text evidence="5">The sequence shown here is derived from an EMBL/GenBank/DDBJ whole genome shotgun (WGS) entry which is preliminary data.</text>
</comment>
<keyword evidence="2" id="KW-0547">Nucleotide-binding</keyword>
<dbReference type="Pfam" id="PF00005">
    <property type="entry name" value="ABC_tran"/>
    <property type="match status" value="1"/>
</dbReference>
<gene>
    <name evidence="5" type="ORF">A2828_02570</name>
</gene>
<dbReference type="InterPro" id="IPR027417">
    <property type="entry name" value="P-loop_NTPase"/>
</dbReference>
<accession>A0A1G2PEJ4</accession>
<evidence type="ECO:0000256" key="3">
    <source>
        <dbReference type="ARBA" id="ARBA00022840"/>
    </source>
</evidence>
<dbReference type="AlphaFoldDB" id="A0A1G2PEJ4"/>
<dbReference type="Proteomes" id="UP000178869">
    <property type="component" value="Unassembled WGS sequence"/>
</dbReference>
<keyword evidence="1" id="KW-0813">Transport</keyword>
<dbReference type="EMBL" id="MHSR01000013">
    <property type="protein sequence ID" value="OHA46756.1"/>
    <property type="molecule type" value="Genomic_DNA"/>
</dbReference>
<dbReference type="InterPro" id="IPR050166">
    <property type="entry name" value="ABC_transporter_ATP-bind"/>
</dbReference>
<protein>
    <recommendedName>
        <fullName evidence="4">ABC transporter domain-containing protein</fullName>
    </recommendedName>
</protein>
<dbReference type="GO" id="GO:0016887">
    <property type="term" value="F:ATP hydrolysis activity"/>
    <property type="evidence" value="ECO:0007669"/>
    <property type="project" value="InterPro"/>
</dbReference>
<dbReference type="PANTHER" id="PTHR42788:SF13">
    <property type="entry name" value="ALIPHATIC SULFONATES IMPORT ATP-BINDING PROTEIN SSUB"/>
    <property type="match status" value="1"/>
</dbReference>
<dbReference type="Gene3D" id="3.40.50.300">
    <property type="entry name" value="P-loop containing nucleotide triphosphate hydrolases"/>
    <property type="match status" value="1"/>
</dbReference>
<evidence type="ECO:0000256" key="1">
    <source>
        <dbReference type="ARBA" id="ARBA00022448"/>
    </source>
</evidence>
<evidence type="ECO:0000256" key="2">
    <source>
        <dbReference type="ARBA" id="ARBA00022741"/>
    </source>
</evidence>
<organism evidence="5 6">
    <name type="scientific">Candidatus Terrybacteria bacterium RIFCSPHIGHO2_01_FULL_43_35</name>
    <dbReference type="NCBI Taxonomy" id="1802361"/>
    <lineage>
        <taxon>Bacteria</taxon>
        <taxon>Candidatus Terryibacteriota</taxon>
    </lineage>
</organism>
<dbReference type="SMART" id="SM00382">
    <property type="entry name" value="AAA"/>
    <property type="match status" value="1"/>
</dbReference>
<dbReference type="InterPro" id="IPR003439">
    <property type="entry name" value="ABC_transporter-like_ATP-bd"/>
</dbReference>
<dbReference type="PANTHER" id="PTHR42788">
    <property type="entry name" value="TAURINE IMPORT ATP-BINDING PROTEIN-RELATED"/>
    <property type="match status" value="1"/>
</dbReference>
<dbReference type="PROSITE" id="PS50893">
    <property type="entry name" value="ABC_TRANSPORTER_2"/>
    <property type="match status" value="1"/>
</dbReference>
<dbReference type="CDD" id="cd03293">
    <property type="entry name" value="ABC_NrtD_SsuB_transporters"/>
    <property type="match status" value="1"/>
</dbReference>
<feature type="domain" description="ABC transporter" evidence="4">
    <location>
        <begin position="6"/>
        <end position="234"/>
    </location>
</feature>
<name>A0A1G2PEJ4_9BACT</name>
<dbReference type="SUPFAM" id="SSF52540">
    <property type="entry name" value="P-loop containing nucleoside triphosphate hydrolases"/>
    <property type="match status" value="1"/>
</dbReference>
<evidence type="ECO:0000313" key="6">
    <source>
        <dbReference type="Proteomes" id="UP000178869"/>
    </source>
</evidence>
<dbReference type="GO" id="GO:0005524">
    <property type="term" value="F:ATP binding"/>
    <property type="evidence" value="ECO:0007669"/>
    <property type="project" value="UniProtKB-KW"/>
</dbReference>
<keyword evidence="3" id="KW-0067">ATP-binding</keyword>